<dbReference type="Proteomes" id="UP000018468">
    <property type="component" value="Linkage group LG2"/>
</dbReference>
<dbReference type="HOGENOM" id="CLU_035726_0_0_1"/>
<evidence type="ECO:0000256" key="1">
    <source>
        <dbReference type="ARBA" id="ARBA00004114"/>
    </source>
</evidence>
<dbReference type="GO" id="GO:0032391">
    <property type="term" value="C:photoreceptor connecting cilium"/>
    <property type="evidence" value="ECO:0000318"/>
    <property type="project" value="GO_Central"/>
</dbReference>
<dbReference type="EMBL" id="AHAT01014703">
    <property type="status" value="NOT_ANNOTATED_CDS"/>
    <property type="molecule type" value="Genomic_DNA"/>
</dbReference>
<dbReference type="AlphaFoldDB" id="W5ME45"/>
<dbReference type="STRING" id="7918.ENSLOCP00000006654"/>
<feature type="region of interest" description="Disordered" evidence="12">
    <location>
        <begin position="378"/>
        <end position="429"/>
    </location>
</feature>
<organism evidence="13 14">
    <name type="scientific">Lepisosteus oculatus</name>
    <name type="common">Spotted gar</name>
    <dbReference type="NCBI Taxonomy" id="7918"/>
    <lineage>
        <taxon>Eukaryota</taxon>
        <taxon>Metazoa</taxon>
        <taxon>Chordata</taxon>
        <taxon>Craniata</taxon>
        <taxon>Vertebrata</taxon>
        <taxon>Euteleostomi</taxon>
        <taxon>Actinopterygii</taxon>
        <taxon>Neopterygii</taxon>
        <taxon>Holostei</taxon>
        <taxon>Semionotiformes</taxon>
        <taxon>Lepisosteidae</taxon>
        <taxon>Lepisosteus</taxon>
    </lineage>
</organism>
<comment type="similarity">
    <text evidence="2">Belongs to the POC5 family.</text>
</comment>
<feature type="region of interest" description="Disordered" evidence="12">
    <location>
        <begin position="536"/>
        <end position="579"/>
    </location>
</feature>
<evidence type="ECO:0000256" key="12">
    <source>
        <dbReference type="SAM" id="MobiDB-lite"/>
    </source>
</evidence>
<evidence type="ECO:0000256" key="4">
    <source>
        <dbReference type="ARBA" id="ARBA00022490"/>
    </source>
</evidence>
<name>W5ME45_LEPOC</name>
<feature type="region of interest" description="Disordered" evidence="12">
    <location>
        <begin position="1"/>
        <end position="28"/>
    </location>
</feature>
<comment type="function">
    <text evidence="10">Essential for the assembly of the distal half of centrioles, required for centriole elongation. Acts as a negative regulator of centriole elongation.</text>
</comment>
<reference evidence="13" key="3">
    <citation type="submission" date="2025-09" db="UniProtKB">
        <authorList>
            <consortium name="Ensembl"/>
        </authorList>
    </citation>
    <scope>IDENTIFICATION</scope>
</reference>
<evidence type="ECO:0000256" key="11">
    <source>
        <dbReference type="SAM" id="Coils"/>
    </source>
</evidence>
<dbReference type="InterPro" id="IPR033351">
    <property type="entry name" value="POC5"/>
</dbReference>
<feature type="region of interest" description="Disordered" evidence="12">
    <location>
        <begin position="458"/>
        <end position="485"/>
    </location>
</feature>
<evidence type="ECO:0000313" key="14">
    <source>
        <dbReference type="Proteomes" id="UP000018468"/>
    </source>
</evidence>
<keyword evidence="6 11" id="KW-0175">Coiled coil</keyword>
<dbReference type="GO" id="GO:0042462">
    <property type="term" value="P:eye photoreceptor cell development"/>
    <property type="evidence" value="ECO:0000318"/>
    <property type="project" value="GO_Central"/>
</dbReference>
<dbReference type="Ensembl" id="ENSLOCT00000006662.1">
    <property type="protein sequence ID" value="ENSLOCP00000006654.1"/>
    <property type="gene ID" value="ENSLOCG00000005510.1"/>
</dbReference>
<feature type="coiled-coil region" evidence="11">
    <location>
        <begin position="322"/>
        <end position="356"/>
    </location>
</feature>
<evidence type="ECO:0000256" key="7">
    <source>
        <dbReference type="ARBA" id="ARBA00023212"/>
    </source>
</evidence>
<dbReference type="OMA" id="KKVWKAW"/>
<dbReference type="GeneTree" id="ENSGT00940000164571"/>
<comment type="subcellular location">
    <subcellularLocation>
        <location evidence="1">Cytoplasm</location>
        <location evidence="1">Cytoskeleton</location>
        <location evidence="1">Microtubule organizing center</location>
        <location evidence="1">Centrosome</location>
        <location evidence="1">Centriole</location>
    </subcellularLocation>
</comment>
<reference evidence="14" key="1">
    <citation type="submission" date="2011-12" db="EMBL/GenBank/DDBJ databases">
        <title>The Draft Genome of Lepisosteus oculatus.</title>
        <authorList>
            <consortium name="The Broad Institute Genome Assembly &amp; Analysis Group"/>
            <consortium name="Computational R&amp;D Group"/>
            <consortium name="and Sequencing Platform"/>
            <person name="Di Palma F."/>
            <person name="Alfoldi J."/>
            <person name="Johnson J."/>
            <person name="Berlin A."/>
            <person name="Gnerre S."/>
            <person name="Jaffe D."/>
            <person name="MacCallum I."/>
            <person name="Young S."/>
            <person name="Walker B.J."/>
            <person name="Lander E.S."/>
            <person name="Lindblad-Toh K."/>
        </authorList>
    </citation>
    <scope>NUCLEOTIDE SEQUENCE [LARGE SCALE GENOMIC DNA]</scope>
</reference>
<evidence type="ECO:0000256" key="10">
    <source>
        <dbReference type="ARBA" id="ARBA00049959"/>
    </source>
</evidence>
<evidence type="ECO:0000256" key="8">
    <source>
        <dbReference type="ARBA" id="ARBA00023306"/>
    </source>
</evidence>
<evidence type="ECO:0000256" key="3">
    <source>
        <dbReference type="ARBA" id="ARBA00014910"/>
    </source>
</evidence>
<dbReference type="InParanoid" id="W5ME45"/>
<keyword evidence="8" id="KW-0131">Cell cycle</keyword>
<keyword evidence="14" id="KW-1185">Reference proteome</keyword>
<feature type="compositionally biased region" description="Basic and acidic residues" evidence="12">
    <location>
        <begin position="378"/>
        <end position="394"/>
    </location>
</feature>
<accession>W5ME45</accession>
<evidence type="ECO:0000256" key="9">
    <source>
        <dbReference type="ARBA" id="ARBA00031694"/>
    </source>
</evidence>
<dbReference type="GO" id="GO:0005814">
    <property type="term" value="C:centriole"/>
    <property type="evidence" value="ECO:0007669"/>
    <property type="project" value="UniProtKB-SubCell"/>
</dbReference>
<dbReference type="eggNOG" id="ENOG502QUKU">
    <property type="taxonomic scope" value="Eukaryota"/>
</dbReference>
<evidence type="ECO:0000313" key="13">
    <source>
        <dbReference type="Ensembl" id="ENSLOCP00000006654.1"/>
    </source>
</evidence>
<dbReference type="FunCoup" id="W5ME45">
    <property type="interactions" value="959"/>
</dbReference>
<reference evidence="13" key="2">
    <citation type="submission" date="2025-08" db="UniProtKB">
        <authorList>
            <consortium name="Ensembl"/>
        </authorList>
    </citation>
    <scope>IDENTIFICATION</scope>
</reference>
<dbReference type="Bgee" id="ENSLOCG00000005510">
    <property type="expression patterns" value="Expressed in ovary and 12 other cell types or tissues"/>
</dbReference>
<dbReference type="EMBL" id="AHAT01014702">
    <property type="status" value="NOT_ANNOTATED_CDS"/>
    <property type="molecule type" value="Genomic_DNA"/>
</dbReference>
<sequence length="579" mass="64613">MSSDEAEPNSPVLPKDSDRGSSVSSELQDEYEELLRYAVVTPKFEPSALRQSQHGSQLTADGRITSLVDDVLSQHSAGSASEHEESRHKELKAQRAPTTEMEPGAQLEMLEGIYDFSGQEAPIRILFESDVESGNMKTPSERSLQRTPDNLVTEIFVSEENINRMENILDIWGNNLKENVMMELRKWKVSFIEQHRRELKKEREKHASQMAEFVTEMDNLKELLHTYEISNQRKDEVISNLTQGIERQREKLELMRTFTHWRIQHSEAREEAYANSLADQHYRLMLKKKVWAAWHSVIEVNWRERVERACQARAEEVCHQLSSDYAAKMAELSEELSNARGEIQRLHSERDRYEDSMKKAFMRGVCALNMEAMSMFHGRESRLESDRPPSREEPSSSSSAPFPPQPAPSARFSPVHLEPPGPPASSSDAEQMFISHFGPSSAASRTADCISSATVVNSAAPTSGPVSAHRLPTTRVVTSSQQKASKTITARITGRTDLGPKSSRVTGNLSVMGVAPPMSSVVVERHHPVTQLTIGQATAAKYPRSTNHSSAPATAGKGSTHAGRAHHSSSNIQSIKVVE</sequence>
<dbReference type="PANTHER" id="PTHR28618:SF1">
    <property type="entry name" value="CENTROSOMAL PROTEIN POC5"/>
    <property type="match status" value="1"/>
</dbReference>
<proteinExistence type="inferred from homology"/>
<feature type="compositionally biased region" description="Polar residues" evidence="12">
    <location>
        <begin position="475"/>
        <end position="485"/>
    </location>
</feature>
<dbReference type="GO" id="GO:0007632">
    <property type="term" value="P:visual behavior"/>
    <property type="evidence" value="ECO:0007669"/>
    <property type="project" value="Ensembl"/>
</dbReference>
<feature type="region of interest" description="Disordered" evidence="12">
    <location>
        <begin position="74"/>
        <end position="99"/>
    </location>
</feature>
<feature type="compositionally biased region" description="Polar residues" evidence="12">
    <location>
        <begin position="568"/>
        <end position="579"/>
    </location>
</feature>
<evidence type="ECO:0000256" key="2">
    <source>
        <dbReference type="ARBA" id="ARBA00010411"/>
    </source>
</evidence>
<protein>
    <recommendedName>
        <fullName evidence="3">Centrosomal protein POC5</fullName>
    </recommendedName>
    <alternativeName>
        <fullName evidence="9">Protein of centriole 5</fullName>
    </alternativeName>
</protein>
<evidence type="ECO:0000256" key="6">
    <source>
        <dbReference type="ARBA" id="ARBA00023054"/>
    </source>
</evidence>
<keyword evidence="5" id="KW-0677">Repeat</keyword>
<keyword evidence="4" id="KW-0963">Cytoplasm</keyword>
<feature type="compositionally biased region" description="Basic and acidic residues" evidence="12">
    <location>
        <begin position="81"/>
        <end position="93"/>
    </location>
</feature>
<keyword evidence="7" id="KW-0206">Cytoskeleton</keyword>
<evidence type="ECO:0000256" key="5">
    <source>
        <dbReference type="ARBA" id="ARBA00022737"/>
    </source>
</evidence>
<dbReference type="PANTHER" id="PTHR28618">
    <property type="entry name" value="CENTROSOMAL PROTEIN POC5"/>
    <property type="match status" value="1"/>
</dbReference>